<dbReference type="RefSeq" id="XP_058334718.1">
    <property type="nucleotide sequence ID" value="XM_058471577.1"/>
</dbReference>
<dbReference type="Proteomes" id="UP001150941">
    <property type="component" value="Unassembled WGS sequence"/>
</dbReference>
<reference evidence="2" key="2">
    <citation type="journal article" date="2023" name="IMA Fungus">
        <title>Comparative genomic study of the Penicillium genus elucidates a diverse pangenome and 15 lateral gene transfer events.</title>
        <authorList>
            <person name="Petersen C."/>
            <person name="Sorensen T."/>
            <person name="Nielsen M.R."/>
            <person name="Sondergaard T.E."/>
            <person name="Sorensen J.L."/>
            <person name="Fitzpatrick D.A."/>
            <person name="Frisvad J.C."/>
            <person name="Nielsen K.L."/>
        </authorList>
    </citation>
    <scope>NUCLEOTIDE SEQUENCE</scope>
    <source>
        <strain evidence="2">IBT 19713</strain>
    </source>
</reference>
<evidence type="ECO:0000313" key="3">
    <source>
        <dbReference type="Proteomes" id="UP001150941"/>
    </source>
</evidence>
<feature type="transmembrane region" description="Helical" evidence="1">
    <location>
        <begin position="53"/>
        <end position="71"/>
    </location>
</feature>
<keyword evidence="3" id="KW-1185">Reference proteome</keyword>
<keyword evidence="1" id="KW-1133">Transmembrane helix</keyword>
<feature type="transmembrane region" description="Helical" evidence="1">
    <location>
        <begin position="91"/>
        <end position="109"/>
    </location>
</feature>
<feature type="transmembrane region" description="Helical" evidence="1">
    <location>
        <begin position="16"/>
        <end position="41"/>
    </location>
</feature>
<feature type="transmembrane region" description="Helical" evidence="1">
    <location>
        <begin position="250"/>
        <end position="274"/>
    </location>
</feature>
<gene>
    <name evidence="2" type="ORF">N7468_002280</name>
</gene>
<organism evidence="2 3">
    <name type="scientific">Penicillium chermesinum</name>
    <dbReference type="NCBI Taxonomy" id="63820"/>
    <lineage>
        <taxon>Eukaryota</taxon>
        <taxon>Fungi</taxon>
        <taxon>Dikarya</taxon>
        <taxon>Ascomycota</taxon>
        <taxon>Pezizomycotina</taxon>
        <taxon>Eurotiomycetes</taxon>
        <taxon>Eurotiomycetidae</taxon>
        <taxon>Eurotiales</taxon>
        <taxon>Aspergillaceae</taxon>
        <taxon>Penicillium</taxon>
    </lineage>
</organism>
<proteinExistence type="predicted"/>
<sequence>MAGQDGFTLKLSQNGVYAVLLAFWCVQTVNAAILFGLFAWWTKFPGSRTLPRWFVIATLFAKTFSGVIHIIEFSLNLAGGETTPQVAAQNILWTLLYYVSRCGTFYIFYEIVHILINRFNDLKQYFAITRIVHGIVMAAIIVTAIVAWILLLVLEIRGKKMDYSGHSSSNGGETAHSVVSWVVGTEIVCWCAYLTAKGFKHRVSIKWKVLLIAALFTTIFFAAFTFFSALYDILYVSPGALFSPDSSALLGGSIFAALQVIFDVLAWVVLLFCWNQWAKIEQTQRRVVDRGPRDAGPAEIGDSSSATWLVEADSGLIPEVDGTPKQYHEADGRTKGILESRVHGKNMVFELDSRPRSEFFNAKQ</sequence>
<comment type="caution">
    <text evidence="2">The sequence shown here is derived from an EMBL/GenBank/DDBJ whole genome shotgun (WGS) entry which is preliminary data.</text>
</comment>
<dbReference type="OrthoDB" id="4504921at2759"/>
<protein>
    <submittedName>
        <fullName evidence="2">Uncharacterized protein</fullName>
    </submittedName>
</protein>
<keyword evidence="1" id="KW-0472">Membrane</keyword>
<evidence type="ECO:0000313" key="2">
    <source>
        <dbReference type="EMBL" id="KAJ5247297.1"/>
    </source>
</evidence>
<dbReference type="EMBL" id="JAPQKS010000002">
    <property type="protein sequence ID" value="KAJ5247297.1"/>
    <property type="molecule type" value="Genomic_DNA"/>
</dbReference>
<reference evidence="2" key="1">
    <citation type="submission" date="2022-11" db="EMBL/GenBank/DDBJ databases">
        <authorList>
            <person name="Petersen C."/>
        </authorList>
    </citation>
    <scope>NUCLEOTIDE SEQUENCE</scope>
    <source>
        <strain evidence="2">IBT 19713</strain>
    </source>
</reference>
<keyword evidence="1" id="KW-0812">Transmembrane</keyword>
<feature type="transmembrane region" description="Helical" evidence="1">
    <location>
        <begin position="174"/>
        <end position="195"/>
    </location>
</feature>
<dbReference type="AlphaFoldDB" id="A0A9W9TXU5"/>
<name>A0A9W9TXU5_9EURO</name>
<feature type="transmembrane region" description="Helical" evidence="1">
    <location>
        <begin position="207"/>
        <end position="230"/>
    </location>
</feature>
<dbReference type="GeneID" id="83198880"/>
<accession>A0A9W9TXU5</accession>
<evidence type="ECO:0000256" key="1">
    <source>
        <dbReference type="SAM" id="Phobius"/>
    </source>
</evidence>
<feature type="transmembrane region" description="Helical" evidence="1">
    <location>
        <begin position="130"/>
        <end position="154"/>
    </location>
</feature>